<feature type="region of interest" description="Disordered" evidence="2">
    <location>
        <begin position="8"/>
        <end position="33"/>
    </location>
</feature>
<accession>A0ABD3WD57</accession>
<feature type="coiled-coil region" evidence="1">
    <location>
        <begin position="246"/>
        <end position="273"/>
    </location>
</feature>
<evidence type="ECO:0008006" key="5">
    <source>
        <dbReference type="Google" id="ProtNLM"/>
    </source>
</evidence>
<feature type="compositionally biased region" description="Basic residues" evidence="2">
    <location>
        <begin position="697"/>
        <end position="710"/>
    </location>
</feature>
<dbReference type="InterPro" id="IPR027417">
    <property type="entry name" value="P-loop_NTPase"/>
</dbReference>
<feature type="region of interest" description="Disordered" evidence="2">
    <location>
        <begin position="284"/>
        <end position="477"/>
    </location>
</feature>
<dbReference type="Proteomes" id="UP001634394">
    <property type="component" value="Unassembled WGS sequence"/>
</dbReference>
<comment type="caution">
    <text evidence="3">The sequence shown here is derived from an EMBL/GenBank/DDBJ whole genome shotgun (WGS) entry which is preliminary data.</text>
</comment>
<dbReference type="Pfam" id="PF00071">
    <property type="entry name" value="Ras"/>
    <property type="match status" value="1"/>
</dbReference>
<dbReference type="SUPFAM" id="SSF52540">
    <property type="entry name" value="P-loop containing nucleoside triphosphate hydrolases"/>
    <property type="match status" value="1"/>
</dbReference>
<evidence type="ECO:0000313" key="3">
    <source>
        <dbReference type="EMBL" id="KAL3870505.1"/>
    </source>
</evidence>
<dbReference type="PANTHER" id="PTHR14932">
    <property type="entry name" value="RAS GTPASE-RELATED"/>
    <property type="match status" value="1"/>
</dbReference>
<feature type="region of interest" description="Disordered" evidence="2">
    <location>
        <begin position="491"/>
        <end position="620"/>
    </location>
</feature>
<dbReference type="EMBL" id="JBJQND010000007">
    <property type="protein sequence ID" value="KAL3870505.1"/>
    <property type="molecule type" value="Genomic_DNA"/>
</dbReference>
<protein>
    <recommendedName>
        <fullName evidence="5">Rab-like protein 6</fullName>
    </recommendedName>
</protein>
<evidence type="ECO:0000256" key="2">
    <source>
        <dbReference type="SAM" id="MobiDB-lite"/>
    </source>
</evidence>
<feature type="compositionally biased region" description="Polar residues" evidence="2">
    <location>
        <begin position="302"/>
        <end position="315"/>
    </location>
</feature>
<dbReference type="Gene3D" id="3.40.50.300">
    <property type="entry name" value="P-loop containing nucleotide triphosphate hydrolases"/>
    <property type="match status" value="1"/>
</dbReference>
<dbReference type="Pfam" id="PF08477">
    <property type="entry name" value="Roc"/>
    <property type="match status" value="1"/>
</dbReference>
<keyword evidence="1" id="KW-0175">Coiled coil</keyword>
<feature type="compositionally biased region" description="Basic and acidic residues" evidence="2">
    <location>
        <begin position="750"/>
        <end position="770"/>
    </location>
</feature>
<feature type="region of interest" description="Disordered" evidence="2">
    <location>
        <begin position="649"/>
        <end position="813"/>
    </location>
</feature>
<feature type="compositionally biased region" description="Basic and acidic residues" evidence="2">
    <location>
        <begin position="587"/>
        <end position="604"/>
    </location>
</feature>
<feature type="compositionally biased region" description="Polar residues" evidence="2">
    <location>
        <begin position="564"/>
        <end position="586"/>
    </location>
</feature>
<feature type="compositionally biased region" description="Polar residues" evidence="2">
    <location>
        <begin position="339"/>
        <end position="364"/>
    </location>
</feature>
<dbReference type="PRINTS" id="PR00449">
    <property type="entry name" value="RASTRNSFRMNG"/>
</dbReference>
<evidence type="ECO:0000313" key="4">
    <source>
        <dbReference type="Proteomes" id="UP001634394"/>
    </source>
</evidence>
<feature type="compositionally biased region" description="Basic and acidic residues" evidence="2">
    <location>
        <begin position="284"/>
        <end position="301"/>
    </location>
</feature>
<reference evidence="3 4" key="1">
    <citation type="submission" date="2024-11" db="EMBL/GenBank/DDBJ databases">
        <title>Chromosome-level genome assembly of the freshwater bivalve Anodonta woodiana.</title>
        <authorList>
            <person name="Chen X."/>
        </authorList>
    </citation>
    <scope>NUCLEOTIDE SEQUENCE [LARGE SCALE GENOMIC DNA]</scope>
    <source>
        <strain evidence="3">MN2024</strain>
        <tissue evidence="3">Gills</tissue>
    </source>
</reference>
<name>A0ABD3WD57_SINWO</name>
<dbReference type="PANTHER" id="PTHR14932:SF1">
    <property type="entry name" value="RAB-LIKE PROTEIN 6"/>
    <property type="match status" value="1"/>
</dbReference>
<proteinExistence type="predicted"/>
<evidence type="ECO:0000256" key="1">
    <source>
        <dbReference type="SAM" id="Coils"/>
    </source>
</evidence>
<dbReference type="PROSITE" id="PS51419">
    <property type="entry name" value="RAB"/>
    <property type="match status" value="1"/>
</dbReference>
<dbReference type="SMART" id="SM00175">
    <property type="entry name" value="RAB"/>
    <property type="match status" value="1"/>
</dbReference>
<dbReference type="AlphaFoldDB" id="A0ABD3WD57"/>
<feature type="compositionally biased region" description="Basic and acidic residues" evidence="2">
    <location>
        <begin position="713"/>
        <end position="723"/>
    </location>
</feature>
<sequence>MSLFRKFLGSSQQEGGAGKGTVVRGMPPPGHQSMGAQLQRKFAKGVQYNMKIVIKGDRNVGKTCLFLRLQGQKFVEEYLPTDEIQVASIHWNYKTTDDVVKVEVWDVVDKGRKRKKLDGLKVDHGEMEEDQKELCLDAEFIDVYKGTQGVILVYDITKQTFSYVEREIEKIPLHIPILVLGNHRDMGHHRTVLEDKAHYFVRHLERPEGAAHIRYAESSMRNSFGLKYIHKFLNLPFLQLQKETLQKQLELNAEDMASTVEELEILEESEEQNYDVFIEALSSKRREQQEKGSQKAEDQPGKQETQSQSKPTSLPLNVPRSVSAPAIPKATTAVEATSPEPTLSPTQQPAPISSPSSETQTNNKTKTKVEDKPEQKQGLFSRIFRNKSTSGPQKPSLPTGGEGDHGGLNTVPVQNVEDFVPDGGELDASFLDDAKDTLESTKPGARKNLDTDSDDEHEGNPMVAGFQDDLDSEDEPVVTVTKATKVKVKQDIVLSSEEEEEKEEEEEEKADERKVRQPSPNPLVHSAELDLDSDQEPPTKSKAKLKEGSKTTKTFEPETKRSDSNINIPASTSKHPVASRSLSSGSEQDHAVTKSSVVEKDKLSNHISDSETDDQSQQVQGLQCVDIGTAALAQQDFFSSWLDSQEEKALMQNTGAKSHSTKKDKVQSQSSKKDKIPINLSSEEEGTKEEEKERPKKTTSKSSHNGHKSTHNGIDDSVKDSSEKKKKKKKKEKEKDGDQSEKKHKKKEKSRSDHGKGKEKVGEKEKDSSKKEKKKKKNKLVSEEEEENMDEFEKFLAEDTPSSKVAEANYESL</sequence>
<organism evidence="3 4">
    <name type="scientific">Sinanodonta woodiana</name>
    <name type="common">Chinese pond mussel</name>
    <name type="synonym">Anodonta woodiana</name>
    <dbReference type="NCBI Taxonomy" id="1069815"/>
    <lineage>
        <taxon>Eukaryota</taxon>
        <taxon>Metazoa</taxon>
        <taxon>Spiralia</taxon>
        <taxon>Lophotrochozoa</taxon>
        <taxon>Mollusca</taxon>
        <taxon>Bivalvia</taxon>
        <taxon>Autobranchia</taxon>
        <taxon>Heteroconchia</taxon>
        <taxon>Palaeoheterodonta</taxon>
        <taxon>Unionida</taxon>
        <taxon>Unionoidea</taxon>
        <taxon>Unionidae</taxon>
        <taxon>Unioninae</taxon>
        <taxon>Sinanodonta</taxon>
    </lineage>
</organism>
<feature type="compositionally biased region" description="Basic and acidic residues" evidence="2">
    <location>
        <begin position="544"/>
        <end position="563"/>
    </location>
</feature>
<dbReference type="InterPro" id="IPR001806">
    <property type="entry name" value="Small_GTPase"/>
</dbReference>
<gene>
    <name evidence="3" type="ORF">ACJMK2_038560</name>
</gene>
<keyword evidence="4" id="KW-1185">Reference proteome</keyword>
<dbReference type="InterPro" id="IPR040385">
    <property type="entry name" value="RABL6"/>
</dbReference>
<feature type="compositionally biased region" description="Basic and acidic residues" evidence="2">
    <location>
        <begin position="661"/>
        <end position="676"/>
    </location>
</feature>
<feature type="compositionally biased region" description="Acidic residues" evidence="2">
    <location>
        <begin position="496"/>
        <end position="509"/>
    </location>
</feature>